<dbReference type="AlphaFoldDB" id="A0A448XT81"/>
<evidence type="ECO:0000313" key="1">
    <source>
        <dbReference type="EMBL" id="VEL44420.1"/>
    </source>
</evidence>
<protein>
    <submittedName>
        <fullName evidence="1">Uncharacterized protein</fullName>
    </submittedName>
</protein>
<evidence type="ECO:0000313" key="2">
    <source>
        <dbReference type="Proteomes" id="UP000784294"/>
    </source>
</evidence>
<keyword evidence="2" id="KW-1185">Reference proteome</keyword>
<accession>A0A448XT81</accession>
<dbReference type="Proteomes" id="UP000784294">
    <property type="component" value="Unassembled WGS sequence"/>
</dbReference>
<organism evidence="1 2">
    <name type="scientific">Protopolystoma xenopodis</name>
    <dbReference type="NCBI Taxonomy" id="117903"/>
    <lineage>
        <taxon>Eukaryota</taxon>
        <taxon>Metazoa</taxon>
        <taxon>Spiralia</taxon>
        <taxon>Lophotrochozoa</taxon>
        <taxon>Platyhelminthes</taxon>
        <taxon>Monogenea</taxon>
        <taxon>Polyopisthocotylea</taxon>
        <taxon>Polystomatidea</taxon>
        <taxon>Polystomatidae</taxon>
        <taxon>Protopolystoma</taxon>
    </lineage>
</organism>
<dbReference type="EMBL" id="CAAALY010298348">
    <property type="protein sequence ID" value="VEL44420.1"/>
    <property type="molecule type" value="Genomic_DNA"/>
</dbReference>
<gene>
    <name evidence="1" type="ORF">PXEA_LOCUS37860</name>
</gene>
<proteinExistence type="predicted"/>
<comment type="caution">
    <text evidence="1">The sequence shown here is derived from an EMBL/GenBank/DDBJ whole genome shotgun (WGS) entry which is preliminary data.</text>
</comment>
<reference evidence="1" key="1">
    <citation type="submission" date="2018-11" db="EMBL/GenBank/DDBJ databases">
        <authorList>
            <consortium name="Pathogen Informatics"/>
        </authorList>
    </citation>
    <scope>NUCLEOTIDE SEQUENCE</scope>
</reference>
<sequence>MQTSPCLEHRLLLTPSRCLRSPLGYASELLTSRADLVDPGQCALVGLSRDVRPCSASARQTPLPELTQSSLSWGYSPAASPLVRADFVPSMSTKTQLLGQTVYTVSLRKLGDACRTKLQKMIKPLFTYPIA</sequence>
<name>A0A448XT81_9PLAT</name>